<protein>
    <recommendedName>
        <fullName evidence="4">Membrane domain of glycerophosphoryl diester phosphodiesterase</fullName>
    </recommendedName>
</protein>
<keyword evidence="1" id="KW-0812">Transmembrane</keyword>
<reference evidence="3" key="1">
    <citation type="submission" date="2016-10" db="EMBL/GenBank/DDBJ databases">
        <authorList>
            <person name="Varghese N."/>
            <person name="Submissions S."/>
        </authorList>
    </citation>
    <scope>NUCLEOTIDE SEQUENCE [LARGE SCALE GENOMIC DNA]</scope>
    <source>
        <strain evidence="3">CGMCC 1.3704</strain>
    </source>
</reference>
<dbReference type="RefSeq" id="WP_075038216.1">
    <property type="nucleotide sequence ID" value="NZ_FOSB01000017.1"/>
</dbReference>
<feature type="transmembrane region" description="Helical" evidence="1">
    <location>
        <begin position="270"/>
        <end position="290"/>
    </location>
</feature>
<proteinExistence type="predicted"/>
<feature type="transmembrane region" description="Helical" evidence="1">
    <location>
        <begin position="139"/>
        <end position="164"/>
    </location>
</feature>
<keyword evidence="1" id="KW-1133">Transmembrane helix</keyword>
<feature type="transmembrane region" description="Helical" evidence="1">
    <location>
        <begin position="92"/>
        <end position="118"/>
    </location>
</feature>
<evidence type="ECO:0008006" key="4">
    <source>
        <dbReference type="Google" id="ProtNLM"/>
    </source>
</evidence>
<dbReference type="PANTHER" id="PTHR33133:SF1">
    <property type="entry name" value="EXPRESSED PROTEIN-RELATED"/>
    <property type="match status" value="1"/>
</dbReference>
<accession>A0A1I4ACJ5</accession>
<sequence>MEQPQTKPRSFGEILDYTFSISKKNFGPLFLVLLILSLPIYIIDYLFMVLSGVSIFRDSLEGGFTEGFINNLDSAATTQEIVANNLGLGMEVIYLVLSTVLAFILYPMAQASIIIATSKVMKQESWKKSQVMKGAFSRFFPLVGSTALMGVIFGVVFFLGFLLLGMMGGVSFARDGFGPGLIITIILALAFLGVLAYFAVKLSMFFGSVVFQKVAPGFSKSWKLTKGRFWATLGLFIVFMIIAFLLTSVMEGVSVLLLGGSVLGRIFTDIASIITTLFLMVGYTVLFFDLKTRNEADDLKDMIASYKES</sequence>
<keyword evidence="1" id="KW-0472">Membrane</keyword>
<dbReference type="AlphaFoldDB" id="A0A1I4ACJ5"/>
<dbReference type="EMBL" id="FOSB01000017">
    <property type="protein sequence ID" value="SFK54054.1"/>
    <property type="molecule type" value="Genomic_DNA"/>
</dbReference>
<organism evidence="2 3">
    <name type="scientific">Halobacillus dabanensis</name>
    <dbReference type="NCBI Taxonomy" id="240302"/>
    <lineage>
        <taxon>Bacteria</taxon>
        <taxon>Bacillati</taxon>
        <taxon>Bacillota</taxon>
        <taxon>Bacilli</taxon>
        <taxon>Bacillales</taxon>
        <taxon>Bacillaceae</taxon>
        <taxon>Halobacillus</taxon>
    </lineage>
</organism>
<feature type="transmembrane region" description="Helical" evidence="1">
    <location>
        <begin position="229"/>
        <end position="250"/>
    </location>
</feature>
<evidence type="ECO:0000256" key="1">
    <source>
        <dbReference type="SAM" id="Phobius"/>
    </source>
</evidence>
<dbReference type="Proteomes" id="UP000183557">
    <property type="component" value="Unassembled WGS sequence"/>
</dbReference>
<name>A0A1I4ACJ5_HALDA</name>
<gene>
    <name evidence="2" type="ORF">SAMN04487936_1178</name>
</gene>
<feature type="transmembrane region" description="Helical" evidence="1">
    <location>
        <begin position="176"/>
        <end position="200"/>
    </location>
</feature>
<feature type="transmembrane region" description="Helical" evidence="1">
    <location>
        <begin position="29"/>
        <end position="56"/>
    </location>
</feature>
<evidence type="ECO:0000313" key="3">
    <source>
        <dbReference type="Proteomes" id="UP000183557"/>
    </source>
</evidence>
<dbReference type="OrthoDB" id="2375893at2"/>
<keyword evidence="3" id="KW-1185">Reference proteome</keyword>
<dbReference type="PANTHER" id="PTHR33133">
    <property type="entry name" value="OS08G0107100 PROTEIN-RELATED"/>
    <property type="match status" value="1"/>
</dbReference>
<evidence type="ECO:0000313" key="2">
    <source>
        <dbReference type="EMBL" id="SFK54054.1"/>
    </source>
</evidence>